<keyword evidence="5" id="KW-0812">Transmembrane</keyword>
<accession>A0A0N4UR62</accession>
<dbReference type="GO" id="GO:0006488">
    <property type="term" value="P:dolichol-linked oligosaccharide biosynthetic process"/>
    <property type="evidence" value="ECO:0007669"/>
    <property type="project" value="InterPro"/>
</dbReference>
<comment type="subcellular location">
    <subcellularLocation>
        <location evidence="1">Endomembrane system</location>
        <topology evidence="1">Multi-pass membrane protein</topology>
    </subcellularLocation>
</comment>
<dbReference type="STRING" id="318479.A0A0N4UR62"/>
<dbReference type="WBParaSite" id="DME_0001053401-mRNA-1">
    <property type="protein sequence ID" value="DME_0001053401-mRNA-1"/>
    <property type="gene ID" value="DME_0001053401"/>
</dbReference>
<reference evidence="9" key="1">
    <citation type="submission" date="2017-02" db="UniProtKB">
        <authorList>
            <consortium name="WormBaseParasite"/>
        </authorList>
    </citation>
    <scope>IDENTIFICATION</scope>
</reference>
<keyword evidence="2" id="KW-0328">Glycosyltransferase</keyword>
<dbReference type="GO" id="GO:0003975">
    <property type="term" value="F:UDP-N-acetylglucosamine-dolichyl-phosphate N-acetylglucosaminephosphotransferase activity"/>
    <property type="evidence" value="ECO:0007669"/>
    <property type="project" value="InterPro"/>
</dbReference>
<gene>
    <name evidence="6" type="ORF">DME_LOCUS3968</name>
</gene>
<evidence type="ECO:0000256" key="1">
    <source>
        <dbReference type="ARBA" id="ARBA00004127"/>
    </source>
</evidence>
<evidence type="ECO:0000313" key="9">
    <source>
        <dbReference type="WBParaSite" id="DME_0001053401-mRNA-1"/>
    </source>
</evidence>
<evidence type="ECO:0000313" key="8">
    <source>
        <dbReference type="Proteomes" id="UP000274756"/>
    </source>
</evidence>
<keyword evidence="2" id="KW-0808">Transferase</keyword>
<evidence type="ECO:0000256" key="3">
    <source>
        <dbReference type="ARBA" id="ARBA00022723"/>
    </source>
</evidence>
<proteinExistence type="predicted"/>
<dbReference type="AlphaFoldDB" id="A0A0N4UR62"/>
<dbReference type="EMBL" id="UYYG01000234">
    <property type="protein sequence ID" value="VDN53995.1"/>
    <property type="molecule type" value="Genomic_DNA"/>
</dbReference>
<evidence type="ECO:0000256" key="5">
    <source>
        <dbReference type="SAM" id="Phobius"/>
    </source>
</evidence>
<evidence type="ECO:0000256" key="2">
    <source>
        <dbReference type="ARBA" id="ARBA00022676"/>
    </source>
</evidence>
<evidence type="ECO:0000313" key="6">
    <source>
        <dbReference type="EMBL" id="VDN53995.1"/>
    </source>
</evidence>
<keyword evidence="3" id="KW-0479">Metal-binding</keyword>
<dbReference type="Proteomes" id="UP000038040">
    <property type="component" value="Unplaced"/>
</dbReference>
<dbReference type="PANTHER" id="PTHR10571">
    <property type="entry name" value="UDP-N-ACETYLGLUCOSAMINE--DOLICHYL-PHOSPHATE N-ACETYLGLUCOSAMINEPHOSPHOTRANSFERASE"/>
    <property type="match status" value="1"/>
</dbReference>
<dbReference type="PANTHER" id="PTHR10571:SF0">
    <property type="entry name" value="UDP-N-ACETYLGLUCOSAMINE--DOLICHYL-PHOSPHATE N-ACETYLGLUCOSAMINEPHOSPHOTRANSFERASE"/>
    <property type="match status" value="1"/>
</dbReference>
<protein>
    <submittedName>
        <fullName evidence="9">UDP-N-acetylglucosamine--dolichyl-phosphate N-acetylglucosaminephosphotransferase</fullName>
    </submittedName>
</protein>
<dbReference type="GO" id="GO:0012505">
    <property type="term" value="C:endomembrane system"/>
    <property type="evidence" value="ECO:0007669"/>
    <property type="project" value="UniProtKB-SubCell"/>
</dbReference>
<reference evidence="6 8" key="2">
    <citation type="submission" date="2018-11" db="EMBL/GenBank/DDBJ databases">
        <authorList>
            <consortium name="Pathogen Informatics"/>
        </authorList>
    </citation>
    <scope>NUCLEOTIDE SEQUENCE [LARGE SCALE GENOMIC DNA]</scope>
</reference>
<dbReference type="InterPro" id="IPR033895">
    <property type="entry name" value="GPT"/>
</dbReference>
<organism evidence="7 9">
    <name type="scientific">Dracunculus medinensis</name>
    <name type="common">Guinea worm</name>
    <dbReference type="NCBI Taxonomy" id="318479"/>
    <lineage>
        <taxon>Eukaryota</taxon>
        <taxon>Metazoa</taxon>
        <taxon>Ecdysozoa</taxon>
        <taxon>Nematoda</taxon>
        <taxon>Chromadorea</taxon>
        <taxon>Rhabditida</taxon>
        <taxon>Spirurina</taxon>
        <taxon>Dracunculoidea</taxon>
        <taxon>Dracunculidae</taxon>
        <taxon>Dracunculus</taxon>
    </lineage>
</organism>
<keyword evidence="5" id="KW-0472">Membrane</keyword>
<dbReference type="GO" id="GO:0016020">
    <property type="term" value="C:membrane"/>
    <property type="evidence" value="ECO:0007669"/>
    <property type="project" value="TreeGrafter"/>
</dbReference>
<evidence type="ECO:0000256" key="4">
    <source>
        <dbReference type="ARBA" id="ARBA00022842"/>
    </source>
</evidence>
<dbReference type="OrthoDB" id="10262326at2759"/>
<name>A0A0N4UR62_DRAME</name>
<keyword evidence="5" id="KW-1133">Transmembrane helix</keyword>
<sequence>MVFNFIYSIPQLFRFVPCPRHRLPHFSVKSNTVGMSLVKFKIKDLHPIGKLSLNVLHFMGMLYSNTFERSGEIWQEINNLTLINVILKFTGPLHEERLTILILSIQVLCSFLAFFIRFGVALLLFDVVA</sequence>
<dbReference type="GO" id="GO:0046872">
    <property type="term" value="F:metal ion binding"/>
    <property type="evidence" value="ECO:0007669"/>
    <property type="project" value="UniProtKB-KW"/>
</dbReference>
<dbReference type="GO" id="GO:0016757">
    <property type="term" value="F:glycosyltransferase activity"/>
    <property type="evidence" value="ECO:0007669"/>
    <property type="project" value="UniProtKB-KW"/>
</dbReference>
<keyword evidence="4" id="KW-0460">Magnesium</keyword>
<feature type="transmembrane region" description="Helical" evidence="5">
    <location>
        <begin position="98"/>
        <end position="125"/>
    </location>
</feature>
<keyword evidence="8" id="KW-1185">Reference proteome</keyword>
<dbReference type="Proteomes" id="UP000274756">
    <property type="component" value="Unassembled WGS sequence"/>
</dbReference>
<evidence type="ECO:0000313" key="7">
    <source>
        <dbReference type="Proteomes" id="UP000038040"/>
    </source>
</evidence>